<keyword evidence="3" id="KW-1185">Reference proteome</keyword>
<name>A0ABR2IM01_9EUKA</name>
<dbReference type="SUPFAM" id="SSF50978">
    <property type="entry name" value="WD40 repeat-like"/>
    <property type="match status" value="1"/>
</dbReference>
<evidence type="ECO:0000313" key="2">
    <source>
        <dbReference type="EMBL" id="KAK8863858.1"/>
    </source>
</evidence>
<feature type="compositionally biased region" description="Low complexity" evidence="1">
    <location>
        <begin position="456"/>
        <end position="483"/>
    </location>
</feature>
<feature type="region of interest" description="Disordered" evidence="1">
    <location>
        <begin position="456"/>
        <end position="485"/>
    </location>
</feature>
<dbReference type="EMBL" id="JAPFFF010000017">
    <property type="protein sequence ID" value="KAK8863858.1"/>
    <property type="molecule type" value="Genomic_DNA"/>
</dbReference>
<sequence length="565" mass="63383">MESSSDSLANRDSSLSQSAQRSLESLLLSDQEDDSLQSKTDNFTQFTHSTAWFVINSLSLNPRTCSGNFERGGFNLYDSVINKNSKFVHPYLPRDLRILIENIRVMEFSSEDKMPRCLHFPLQENELKVLLAILSNLNLNNNDNKIYKNKLVFLMRIAGRVMEGRVSFDASRILNDLIKNKFAIKDDDVGIFSVPEDHPVEFDKKMTIRSVPISKELGKTRAIALNKRIFAIASSKSISVIDTEKKKNIKFPVGNIQTVCSVPNGNFLTCSKDGFVHEIVMNNDVNGILMHPVTYINDSVGDFKISFGGERNYAISSNDRTKIYSGIQQEYYQINLDTPYIDFDINNDDIYVATENSVEYYQWGKHYASWTSPEQMASICVDDMANSIGCCTKSGIYMIDLRSPHINALCTQNCNNLVSLHVSPFLDLAVAITKNGIISFDMRQTESTLSQISFSSSRSPSISRSQSPSAQSPLTSPVSSSSSANEKMDIKGKWMPESRLFSLAFSDSFNITCPYLKSPILESYKIPCDNIVSLHSNLQISVVQQESFITFIGGYGYPFHVPSVL</sequence>
<dbReference type="Gene3D" id="2.130.10.10">
    <property type="entry name" value="YVTN repeat-like/Quinoprotein amine dehydrogenase"/>
    <property type="match status" value="2"/>
</dbReference>
<evidence type="ECO:0000313" key="3">
    <source>
        <dbReference type="Proteomes" id="UP001470230"/>
    </source>
</evidence>
<dbReference type="InterPro" id="IPR036322">
    <property type="entry name" value="WD40_repeat_dom_sf"/>
</dbReference>
<organism evidence="2 3">
    <name type="scientific">Tritrichomonas musculus</name>
    <dbReference type="NCBI Taxonomy" id="1915356"/>
    <lineage>
        <taxon>Eukaryota</taxon>
        <taxon>Metamonada</taxon>
        <taxon>Parabasalia</taxon>
        <taxon>Tritrichomonadida</taxon>
        <taxon>Tritrichomonadidae</taxon>
        <taxon>Tritrichomonas</taxon>
    </lineage>
</organism>
<proteinExistence type="predicted"/>
<dbReference type="InterPro" id="IPR015943">
    <property type="entry name" value="WD40/YVTN_repeat-like_dom_sf"/>
</dbReference>
<comment type="caution">
    <text evidence="2">The sequence shown here is derived from an EMBL/GenBank/DDBJ whole genome shotgun (WGS) entry which is preliminary data.</text>
</comment>
<reference evidence="2 3" key="1">
    <citation type="submission" date="2024-04" db="EMBL/GenBank/DDBJ databases">
        <title>Tritrichomonas musculus Genome.</title>
        <authorList>
            <person name="Alves-Ferreira E."/>
            <person name="Grigg M."/>
            <person name="Lorenzi H."/>
            <person name="Galac M."/>
        </authorList>
    </citation>
    <scope>NUCLEOTIDE SEQUENCE [LARGE SCALE GENOMIC DNA]</scope>
    <source>
        <strain evidence="2 3">EAF2021</strain>
    </source>
</reference>
<accession>A0ABR2IM01</accession>
<dbReference type="Proteomes" id="UP001470230">
    <property type="component" value="Unassembled WGS sequence"/>
</dbReference>
<protein>
    <submittedName>
        <fullName evidence="2">Uncharacterized protein</fullName>
    </submittedName>
</protein>
<gene>
    <name evidence="2" type="ORF">M9Y10_011549</name>
</gene>
<evidence type="ECO:0000256" key="1">
    <source>
        <dbReference type="SAM" id="MobiDB-lite"/>
    </source>
</evidence>